<gene>
    <name evidence="1" type="ORF">IEQ34_016262</name>
</gene>
<dbReference type="Proteomes" id="UP000775213">
    <property type="component" value="Unassembled WGS sequence"/>
</dbReference>
<keyword evidence="2" id="KW-1185">Reference proteome</keyword>
<evidence type="ECO:0000313" key="1">
    <source>
        <dbReference type="EMBL" id="KAH0454338.1"/>
    </source>
</evidence>
<protein>
    <submittedName>
        <fullName evidence="1">Uncharacterized protein</fullName>
    </submittedName>
</protein>
<evidence type="ECO:0000313" key="2">
    <source>
        <dbReference type="Proteomes" id="UP000775213"/>
    </source>
</evidence>
<accession>A0AAV7GG04</accession>
<organism evidence="1 2">
    <name type="scientific">Dendrobium chrysotoxum</name>
    <name type="common">Orchid</name>
    <dbReference type="NCBI Taxonomy" id="161865"/>
    <lineage>
        <taxon>Eukaryota</taxon>
        <taxon>Viridiplantae</taxon>
        <taxon>Streptophyta</taxon>
        <taxon>Embryophyta</taxon>
        <taxon>Tracheophyta</taxon>
        <taxon>Spermatophyta</taxon>
        <taxon>Magnoliopsida</taxon>
        <taxon>Liliopsida</taxon>
        <taxon>Asparagales</taxon>
        <taxon>Orchidaceae</taxon>
        <taxon>Epidendroideae</taxon>
        <taxon>Malaxideae</taxon>
        <taxon>Dendrobiinae</taxon>
        <taxon>Dendrobium</taxon>
    </lineage>
</organism>
<name>A0AAV7GG04_DENCH</name>
<proteinExistence type="predicted"/>
<dbReference type="EMBL" id="JAGFBR010000015">
    <property type="protein sequence ID" value="KAH0454338.1"/>
    <property type="molecule type" value="Genomic_DNA"/>
</dbReference>
<comment type="caution">
    <text evidence="1">The sequence shown here is derived from an EMBL/GenBank/DDBJ whole genome shotgun (WGS) entry which is preliminary data.</text>
</comment>
<reference evidence="1 2" key="1">
    <citation type="journal article" date="2021" name="Hortic Res">
        <title>Chromosome-scale assembly of the Dendrobium chrysotoxum genome enhances the understanding of orchid evolution.</title>
        <authorList>
            <person name="Zhang Y."/>
            <person name="Zhang G.Q."/>
            <person name="Zhang D."/>
            <person name="Liu X.D."/>
            <person name="Xu X.Y."/>
            <person name="Sun W.H."/>
            <person name="Yu X."/>
            <person name="Zhu X."/>
            <person name="Wang Z.W."/>
            <person name="Zhao X."/>
            <person name="Zhong W.Y."/>
            <person name="Chen H."/>
            <person name="Yin W.L."/>
            <person name="Huang T."/>
            <person name="Niu S.C."/>
            <person name="Liu Z.J."/>
        </authorList>
    </citation>
    <scope>NUCLEOTIDE SEQUENCE [LARGE SCALE GENOMIC DNA]</scope>
    <source>
        <strain evidence="1">Lindl</strain>
    </source>
</reference>
<sequence>MDYSRVFAHTSYFVSNFFMKLNKWSMFFDIVVESPCIPIWATSFLSINSSRFGLHVWSPLKTDNATSIEICPPVAHVLVELDVSKQYPNSI</sequence>
<dbReference type="AlphaFoldDB" id="A0AAV7GG04"/>